<accession>A0A2V2N728</accession>
<reference evidence="1 2" key="1">
    <citation type="submission" date="2018-05" db="EMBL/GenBank/DDBJ databases">
        <title>Draft genome of Methanospirillum lacunae Ki8-1.</title>
        <authorList>
            <person name="Dueholm M.S."/>
            <person name="Nielsen P.H."/>
            <person name="Bakmann L.F."/>
            <person name="Otzen D.E."/>
        </authorList>
    </citation>
    <scope>NUCLEOTIDE SEQUENCE [LARGE SCALE GENOMIC DNA]</scope>
    <source>
        <strain evidence="1 2">Ki8-1</strain>
    </source>
</reference>
<gene>
    <name evidence="1" type="ORF">DK846_10775</name>
</gene>
<evidence type="ECO:0000313" key="1">
    <source>
        <dbReference type="EMBL" id="PWR71341.1"/>
    </source>
</evidence>
<dbReference type="OrthoDB" id="384185at2157"/>
<dbReference type="Proteomes" id="UP000245657">
    <property type="component" value="Unassembled WGS sequence"/>
</dbReference>
<dbReference type="RefSeq" id="WP_109968959.1">
    <property type="nucleotide sequence ID" value="NZ_CP176093.1"/>
</dbReference>
<proteinExistence type="predicted"/>
<keyword evidence="2" id="KW-1185">Reference proteome</keyword>
<evidence type="ECO:0000313" key="2">
    <source>
        <dbReference type="Proteomes" id="UP000245657"/>
    </source>
</evidence>
<dbReference type="EMBL" id="QGMY01000008">
    <property type="protein sequence ID" value="PWR71341.1"/>
    <property type="molecule type" value="Genomic_DNA"/>
</dbReference>
<comment type="caution">
    <text evidence="1">The sequence shown here is derived from an EMBL/GenBank/DDBJ whole genome shotgun (WGS) entry which is preliminary data.</text>
</comment>
<organism evidence="1 2">
    <name type="scientific">Methanospirillum lacunae</name>
    <dbReference type="NCBI Taxonomy" id="668570"/>
    <lineage>
        <taxon>Archaea</taxon>
        <taxon>Methanobacteriati</taxon>
        <taxon>Methanobacteriota</taxon>
        <taxon>Stenosarchaea group</taxon>
        <taxon>Methanomicrobia</taxon>
        <taxon>Methanomicrobiales</taxon>
        <taxon>Methanospirillaceae</taxon>
        <taxon>Methanospirillum</taxon>
    </lineage>
</organism>
<dbReference type="GeneID" id="97547033"/>
<protein>
    <submittedName>
        <fullName evidence="1">Uncharacterized protein</fullName>
    </submittedName>
</protein>
<sequence length="99" mass="11238">MFNTIQEVKVKQCGDGKIKKEYLLPGPVKREMLDSMKPAGDIYIMDYLADPVYTIINGTVFNMRGVIGKKKIEVWYAADELKQSEEFLLSLFLSVLSGE</sequence>
<dbReference type="AlphaFoldDB" id="A0A2V2N728"/>
<name>A0A2V2N728_9EURY</name>